<feature type="transmembrane region" description="Helical" evidence="10">
    <location>
        <begin position="57"/>
        <end position="83"/>
    </location>
</feature>
<dbReference type="UniPathway" id="UPA00378"/>
<comment type="caution">
    <text evidence="12">The sequence shown here is derived from an EMBL/GenBank/DDBJ whole genome shotgun (WGS) entry which is preliminary data.</text>
</comment>
<evidence type="ECO:0000256" key="3">
    <source>
        <dbReference type="ARBA" id="ARBA00008715"/>
    </source>
</evidence>
<comment type="similarity">
    <text evidence="3 10">Belongs to the ALG6/ALG8 glucosyltransferase family.</text>
</comment>
<proteinExistence type="inferred from homology"/>
<dbReference type="PANTHER" id="PTHR12413">
    <property type="entry name" value="DOLICHYL GLYCOSYLTRANSFERASE"/>
    <property type="match status" value="1"/>
</dbReference>
<feature type="transmembrane region" description="Helical" evidence="10">
    <location>
        <begin position="6"/>
        <end position="23"/>
    </location>
</feature>
<evidence type="ECO:0000256" key="7">
    <source>
        <dbReference type="ARBA" id="ARBA00022824"/>
    </source>
</evidence>
<accession>A0A812D360</accession>
<feature type="transmembrane region" description="Helical" evidence="10">
    <location>
        <begin position="113"/>
        <end position="132"/>
    </location>
</feature>
<dbReference type="EC" id="2.4.1.-" evidence="10"/>
<dbReference type="InterPro" id="IPR004856">
    <property type="entry name" value="Glyco_trans_ALG6/ALG8"/>
</dbReference>
<organism evidence="12 13">
    <name type="scientific">Acanthosepion pharaonis</name>
    <name type="common">Pharaoh cuttlefish</name>
    <name type="synonym">Sepia pharaonis</name>
    <dbReference type="NCBI Taxonomy" id="158019"/>
    <lineage>
        <taxon>Eukaryota</taxon>
        <taxon>Metazoa</taxon>
        <taxon>Spiralia</taxon>
        <taxon>Lophotrochozoa</taxon>
        <taxon>Mollusca</taxon>
        <taxon>Cephalopoda</taxon>
        <taxon>Coleoidea</taxon>
        <taxon>Decapodiformes</taxon>
        <taxon>Sepiida</taxon>
        <taxon>Sepiina</taxon>
        <taxon>Sepiidae</taxon>
        <taxon>Acanthosepion</taxon>
    </lineage>
</organism>
<keyword evidence="5 10" id="KW-0808">Transferase</keyword>
<comment type="pathway">
    <text evidence="2 10">Protein modification; protein glycosylation.</text>
</comment>
<evidence type="ECO:0000256" key="2">
    <source>
        <dbReference type="ARBA" id="ARBA00004922"/>
    </source>
</evidence>
<evidence type="ECO:0000256" key="1">
    <source>
        <dbReference type="ARBA" id="ARBA00004477"/>
    </source>
</evidence>
<keyword evidence="6 10" id="KW-0812">Transmembrane</keyword>
<sequence>MRYTVFIADLLIYIPALCLYIYISNKCENSKILLTSLSILLYPGLMLIDHGHFHLGLALWGILALFSDHDILGSVAFTLSLCYKQMELYHAWPFFCYLLGKCYHNKKNRLLKLINIALSVIATFAVCFSPFLQRKEDILQVFHRLFPFARGLYEDKVANIWCSLSVLIKLKEIFSLQSLLLLCLVCTVFSLLPSGLNLIRNPTFLKFKLALANSSLVFFLLSFQVHEKSILLAALPVCLLLPDYPFVSFWFLMISTFSMFPLFVKDDLVLHYFSTLLLFYVVVGITFNLTPNQPSKNQFLPWIYPLLPYMLVLSLAGCLLLNVASLVVIPPPDKPDLFSVLIAIYSCIHFVLFLTYFNYVQFTVNSHTGKSSSEKSSQQTSPKKSIQIPANNNRKIKKQ</sequence>
<dbReference type="Proteomes" id="UP000597762">
    <property type="component" value="Unassembled WGS sequence"/>
</dbReference>
<gene>
    <name evidence="12" type="ORF">SPHA_49139</name>
</gene>
<keyword evidence="4 10" id="KW-0328">Glycosyltransferase</keyword>
<keyword evidence="9 10" id="KW-0472">Membrane</keyword>
<dbReference type="GO" id="GO:0005789">
    <property type="term" value="C:endoplasmic reticulum membrane"/>
    <property type="evidence" value="ECO:0007669"/>
    <property type="project" value="UniProtKB-SubCell"/>
</dbReference>
<evidence type="ECO:0000313" key="12">
    <source>
        <dbReference type="EMBL" id="CAE1292189.1"/>
    </source>
</evidence>
<dbReference type="OrthoDB" id="4983at2759"/>
<keyword evidence="7 10" id="KW-0256">Endoplasmic reticulum</keyword>
<dbReference type="Pfam" id="PF03155">
    <property type="entry name" value="Alg6_Alg8"/>
    <property type="match status" value="1"/>
</dbReference>
<evidence type="ECO:0000256" key="9">
    <source>
        <dbReference type="ARBA" id="ARBA00023136"/>
    </source>
</evidence>
<evidence type="ECO:0000256" key="11">
    <source>
        <dbReference type="SAM" id="MobiDB-lite"/>
    </source>
</evidence>
<feature type="region of interest" description="Disordered" evidence="11">
    <location>
        <begin position="370"/>
        <end position="399"/>
    </location>
</feature>
<evidence type="ECO:0000313" key="13">
    <source>
        <dbReference type="Proteomes" id="UP000597762"/>
    </source>
</evidence>
<dbReference type="EMBL" id="CAHIKZ030002782">
    <property type="protein sequence ID" value="CAE1292189.1"/>
    <property type="molecule type" value="Genomic_DNA"/>
</dbReference>
<reference evidence="12" key="1">
    <citation type="submission" date="2021-01" db="EMBL/GenBank/DDBJ databases">
        <authorList>
            <person name="Li R."/>
            <person name="Bekaert M."/>
        </authorList>
    </citation>
    <scope>NUCLEOTIDE SEQUENCE</scope>
    <source>
        <strain evidence="12">Farmed</strain>
    </source>
</reference>
<name>A0A812D360_ACAPH</name>
<feature type="transmembrane region" description="Helical" evidence="10">
    <location>
        <begin position="270"/>
        <end position="289"/>
    </location>
</feature>
<protein>
    <recommendedName>
        <fullName evidence="10">Alpha-1,3-glucosyltransferase</fullName>
        <ecNumber evidence="10">2.4.1.-</ecNumber>
    </recommendedName>
</protein>
<evidence type="ECO:0000256" key="10">
    <source>
        <dbReference type="RuleBase" id="RU363110"/>
    </source>
</evidence>
<comment type="subcellular location">
    <subcellularLocation>
        <location evidence="1 10">Endoplasmic reticulum membrane</location>
        <topology evidence="1 10">Multi-pass membrane protein</topology>
    </subcellularLocation>
</comment>
<dbReference type="GO" id="GO:0042281">
    <property type="term" value="F:dolichyl pyrophosphate Man9GlcNAc2 alpha-1,3-glucosyltransferase activity"/>
    <property type="evidence" value="ECO:0007669"/>
    <property type="project" value="TreeGrafter"/>
</dbReference>
<evidence type="ECO:0000256" key="4">
    <source>
        <dbReference type="ARBA" id="ARBA00022676"/>
    </source>
</evidence>
<keyword evidence="13" id="KW-1185">Reference proteome</keyword>
<feature type="compositionally biased region" description="Low complexity" evidence="11">
    <location>
        <begin position="370"/>
        <end position="387"/>
    </location>
</feature>
<dbReference type="AlphaFoldDB" id="A0A812D360"/>
<feature type="transmembrane region" description="Helical" evidence="10">
    <location>
        <begin position="337"/>
        <end position="357"/>
    </location>
</feature>
<evidence type="ECO:0000256" key="8">
    <source>
        <dbReference type="ARBA" id="ARBA00022989"/>
    </source>
</evidence>
<dbReference type="PANTHER" id="PTHR12413:SF1">
    <property type="entry name" value="DOLICHYL PYROPHOSPHATE MAN9GLCNAC2 ALPHA-1,3-GLUCOSYLTRANSFERASE"/>
    <property type="match status" value="1"/>
</dbReference>
<evidence type="ECO:0000256" key="6">
    <source>
        <dbReference type="ARBA" id="ARBA00022692"/>
    </source>
</evidence>
<evidence type="ECO:0000256" key="5">
    <source>
        <dbReference type="ARBA" id="ARBA00022679"/>
    </source>
</evidence>
<keyword evidence="8 10" id="KW-1133">Transmembrane helix</keyword>
<feature type="transmembrane region" description="Helical" evidence="10">
    <location>
        <begin position="32"/>
        <end position="51"/>
    </location>
</feature>
<feature type="transmembrane region" description="Helical" evidence="10">
    <location>
        <begin position="173"/>
        <end position="192"/>
    </location>
</feature>
<feature type="transmembrane region" description="Helical" evidence="10">
    <location>
        <begin position="309"/>
        <end position="330"/>
    </location>
</feature>